<dbReference type="eggNOG" id="COG3279">
    <property type="taxonomic scope" value="Bacteria"/>
</dbReference>
<protein>
    <submittedName>
        <fullName evidence="2">Response regulator receiver protein</fullName>
    </submittedName>
</protein>
<evidence type="ECO:0000259" key="1">
    <source>
        <dbReference type="SMART" id="SM00850"/>
    </source>
</evidence>
<dbReference type="KEGG" id="bhl:Bache_0725"/>
<name>E6SNF4_BACT6</name>
<evidence type="ECO:0000313" key="2">
    <source>
        <dbReference type="EMBL" id="ADV42747.1"/>
    </source>
</evidence>
<dbReference type="GO" id="GO:0003677">
    <property type="term" value="F:DNA binding"/>
    <property type="evidence" value="ECO:0007669"/>
    <property type="project" value="InterPro"/>
</dbReference>
<dbReference type="InterPro" id="IPR007492">
    <property type="entry name" value="LytTR_DNA-bd_dom"/>
</dbReference>
<dbReference type="Proteomes" id="UP000008630">
    <property type="component" value="Chromosome"/>
</dbReference>
<dbReference type="AlphaFoldDB" id="E6SNF4"/>
<dbReference type="PATRIC" id="fig|693979.3.peg.774"/>
<accession>E6SNF4</accession>
<dbReference type="GO" id="GO:0000156">
    <property type="term" value="F:phosphorelay response regulator activity"/>
    <property type="evidence" value="ECO:0007669"/>
    <property type="project" value="InterPro"/>
</dbReference>
<evidence type="ECO:0000313" key="3">
    <source>
        <dbReference type="Proteomes" id="UP000008630"/>
    </source>
</evidence>
<dbReference type="SMART" id="SM00850">
    <property type="entry name" value="LytTR"/>
    <property type="match status" value="1"/>
</dbReference>
<sequence>MNLNCAILHADAAVAGQIEEYIGKVPFLTLRGKFGDPLEALKGYYEEKVEIYFVGIYPVEEGGITGMDFCRLLSSPTRVVFIAGTECHAAECFRLDALDYLTGEANFSTFFQAVSKAARWFALQEPGASATGQCRAFPERQEPQRVVYVRAESCIMRLELEQINYIEGLGDYVKVFCKGVTKPILSLCSMKYMEEKLPSDEFIRVHRSFIVRKDCINAISRSSVMIEKKDVPIGDAYRERVKHYVSRLAVL</sequence>
<dbReference type="OrthoDB" id="1490554at2"/>
<organism evidence="2 3">
    <name type="scientific">Bacteroides helcogenes (strain ATCC 35417 / DSM 20613 / JCM 6297 / CCUG 15421 / P 36-108)</name>
    <dbReference type="NCBI Taxonomy" id="693979"/>
    <lineage>
        <taxon>Bacteria</taxon>
        <taxon>Pseudomonadati</taxon>
        <taxon>Bacteroidota</taxon>
        <taxon>Bacteroidia</taxon>
        <taxon>Bacteroidales</taxon>
        <taxon>Bacteroidaceae</taxon>
        <taxon>Bacteroides</taxon>
    </lineage>
</organism>
<proteinExistence type="predicted"/>
<dbReference type="EMBL" id="CP002352">
    <property type="protein sequence ID" value="ADV42747.1"/>
    <property type="molecule type" value="Genomic_DNA"/>
</dbReference>
<dbReference type="Pfam" id="PF04397">
    <property type="entry name" value="LytTR"/>
    <property type="match status" value="1"/>
</dbReference>
<dbReference type="Gene3D" id="2.40.50.1020">
    <property type="entry name" value="LytTr DNA-binding domain"/>
    <property type="match status" value="1"/>
</dbReference>
<dbReference type="SUPFAM" id="SSF52172">
    <property type="entry name" value="CheY-like"/>
    <property type="match status" value="1"/>
</dbReference>
<dbReference type="STRING" id="693979.Bache_0725"/>
<dbReference type="PANTHER" id="PTHR37299:SF1">
    <property type="entry name" value="STAGE 0 SPORULATION PROTEIN A HOMOLOG"/>
    <property type="match status" value="1"/>
</dbReference>
<keyword evidence="3" id="KW-1185">Reference proteome</keyword>
<reference evidence="2 3" key="2">
    <citation type="journal article" date="2011" name="Stand. Genomic Sci.">
        <title>Complete genome sequence of Bacteroides helcogenes type strain (P 36-108).</title>
        <authorList>
            <person name="Pati A."/>
            <person name="Gronow S."/>
            <person name="Zeytun A."/>
            <person name="Lapidus A."/>
            <person name="Nolan M."/>
            <person name="Hammon N."/>
            <person name="Deshpande S."/>
            <person name="Cheng J.F."/>
            <person name="Tapia R."/>
            <person name="Han C."/>
            <person name="Goodwin L."/>
            <person name="Pitluck S."/>
            <person name="Liolios K."/>
            <person name="Pagani I."/>
            <person name="Ivanova N."/>
            <person name="Mavromatis K."/>
            <person name="Chen A."/>
            <person name="Palaniappan K."/>
            <person name="Land M."/>
            <person name="Hauser L."/>
            <person name="Chang Y.J."/>
            <person name="Jeffries C.D."/>
            <person name="Detter J.C."/>
            <person name="Brambilla E."/>
            <person name="Rohde M."/>
            <person name="Goker M."/>
            <person name="Woyke T."/>
            <person name="Bristow J."/>
            <person name="Eisen J.A."/>
            <person name="Markowitz V."/>
            <person name="Hugenholtz P."/>
            <person name="Kyrpides N.C."/>
            <person name="Klenk H.P."/>
            <person name="Lucas S."/>
        </authorList>
    </citation>
    <scope>NUCLEOTIDE SEQUENCE [LARGE SCALE GENOMIC DNA]</scope>
    <source>
        <strain evidence="3">ATCC 35417 / DSM 20613 / JCM 6297 / CCUG 15421 / P 36-108</strain>
    </source>
</reference>
<feature type="domain" description="HTH LytTR-type" evidence="1">
    <location>
        <begin position="153"/>
        <end position="246"/>
    </location>
</feature>
<dbReference type="InterPro" id="IPR046947">
    <property type="entry name" value="LytR-like"/>
</dbReference>
<dbReference type="InterPro" id="IPR011006">
    <property type="entry name" value="CheY-like_superfamily"/>
</dbReference>
<dbReference type="HOGENOM" id="CLU_000445_14_1_10"/>
<gene>
    <name evidence="2" type="ordered locus">Bache_0725</name>
</gene>
<dbReference type="PANTHER" id="PTHR37299">
    <property type="entry name" value="TRANSCRIPTIONAL REGULATOR-RELATED"/>
    <property type="match status" value="1"/>
</dbReference>
<dbReference type="RefSeq" id="WP_013546362.1">
    <property type="nucleotide sequence ID" value="NC_014933.1"/>
</dbReference>
<reference key="1">
    <citation type="submission" date="2010-11" db="EMBL/GenBank/DDBJ databases">
        <title>The complete genome of Bacteroides helcogenes P 36-108.</title>
        <authorList>
            <consortium name="US DOE Joint Genome Institute (JGI-PGF)"/>
            <person name="Lucas S."/>
            <person name="Copeland A."/>
            <person name="Lapidus A."/>
            <person name="Bruce D."/>
            <person name="Goodwin L."/>
            <person name="Pitluck S."/>
            <person name="Kyrpides N."/>
            <person name="Mavromatis K."/>
            <person name="Ivanova N."/>
            <person name="Zeytun A."/>
            <person name="Brettin T."/>
            <person name="Detter J.C."/>
            <person name="Tapia R."/>
            <person name="Han C."/>
            <person name="Land M."/>
            <person name="Hauser L."/>
            <person name="Markowitz V."/>
            <person name="Cheng J.-F."/>
            <person name="Hugenholtz P."/>
            <person name="Woyke T."/>
            <person name="Wu D."/>
            <person name="Gronow S."/>
            <person name="Wellnitz S."/>
            <person name="Brambilla E."/>
            <person name="Klenk H.-P."/>
            <person name="Eisen J.A."/>
        </authorList>
    </citation>
    <scope>NUCLEOTIDE SEQUENCE</scope>
    <source>
        <strain>P 36-108</strain>
    </source>
</reference>